<sequence length="312" mass="34784">MWWRDFSKPRHRRLERAVGQQYGNAWEGSLRQHLRLSPRLASFGYVASIFPLLCSNRNETCEVRYGEDKRNNGQTQDNKALHQRIAALEDLIKNMSQPTSQSMATLSNQSNRHELGPDSDAPPAQVQQQEVDSSAQGIAEFFPSEMDEVATLAAKLGRDASARNSQYFGSPSLFSYSKSQSGPERLSRARLFGGEQDISSPADEISQRSRAALEASPEPEPIVAHLLDLFWKWQSCHLLVIDREIFLCHRCIWDGSRGNGDRTFYTPCLLYALLAMAALISPDAGVKRYSTHPAKEAVCHGGSIGILITCSN</sequence>
<organism evidence="8 9">
    <name type="scientific">Clonostachys solani</name>
    <dbReference type="NCBI Taxonomy" id="160281"/>
    <lineage>
        <taxon>Eukaryota</taxon>
        <taxon>Fungi</taxon>
        <taxon>Dikarya</taxon>
        <taxon>Ascomycota</taxon>
        <taxon>Pezizomycotina</taxon>
        <taxon>Sordariomycetes</taxon>
        <taxon>Hypocreomycetidae</taxon>
        <taxon>Hypocreales</taxon>
        <taxon>Bionectriaceae</taxon>
        <taxon>Clonostachys</taxon>
    </lineage>
</organism>
<evidence type="ECO:0000256" key="2">
    <source>
        <dbReference type="ARBA" id="ARBA00022833"/>
    </source>
</evidence>
<evidence type="ECO:0000256" key="7">
    <source>
        <dbReference type="SAM" id="MobiDB-lite"/>
    </source>
</evidence>
<comment type="caution">
    <text evidence="8">The sequence shown here is derived from an EMBL/GenBank/DDBJ whole genome shotgun (WGS) entry which is preliminary data.</text>
</comment>
<reference evidence="8 9" key="2">
    <citation type="submission" date="2021-10" db="EMBL/GenBank/DDBJ databases">
        <authorList>
            <person name="Piombo E."/>
        </authorList>
    </citation>
    <scope>NUCLEOTIDE SEQUENCE [LARGE SCALE GENOMIC DNA]</scope>
</reference>
<dbReference type="AlphaFoldDB" id="A0A9N9ZAC3"/>
<accession>A0A9N9ZAC3</accession>
<dbReference type="PANTHER" id="PTHR31313">
    <property type="entry name" value="TY1 ENHANCER ACTIVATOR"/>
    <property type="match status" value="1"/>
</dbReference>
<keyword evidence="1" id="KW-0479">Metal-binding</keyword>
<keyword evidence="5" id="KW-0804">Transcription</keyword>
<feature type="compositionally biased region" description="Polar residues" evidence="7">
    <location>
        <begin position="125"/>
        <end position="134"/>
    </location>
</feature>
<evidence type="ECO:0000256" key="6">
    <source>
        <dbReference type="ARBA" id="ARBA00023242"/>
    </source>
</evidence>
<keyword evidence="3" id="KW-0805">Transcription regulation</keyword>
<dbReference type="Proteomes" id="UP000775872">
    <property type="component" value="Unassembled WGS sequence"/>
</dbReference>
<dbReference type="EMBL" id="CABFOC020000043">
    <property type="protein sequence ID" value="CAH0051942.1"/>
    <property type="molecule type" value="Genomic_DNA"/>
</dbReference>
<dbReference type="PANTHER" id="PTHR31313:SF81">
    <property type="entry name" value="TY1 ENHANCER ACTIVATOR"/>
    <property type="match status" value="1"/>
</dbReference>
<evidence type="ECO:0000256" key="5">
    <source>
        <dbReference type="ARBA" id="ARBA00023163"/>
    </source>
</evidence>
<evidence type="ECO:0000313" key="9">
    <source>
        <dbReference type="Proteomes" id="UP000775872"/>
    </source>
</evidence>
<evidence type="ECO:0000256" key="1">
    <source>
        <dbReference type="ARBA" id="ARBA00022723"/>
    </source>
</evidence>
<protein>
    <submittedName>
        <fullName evidence="8">Uncharacterized protein</fullName>
    </submittedName>
</protein>
<keyword evidence="9" id="KW-1185">Reference proteome</keyword>
<name>A0A9N9ZAC3_9HYPO</name>
<keyword evidence="4" id="KW-0238">DNA-binding</keyword>
<evidence type="ECO:0000256" key="4">
    <source>
        <dbReference type="ARBA" id="ARBA00023125"/>
    </source>
</evidence>
<dbReference type="OrthoDB" id="4161332at2759"/>
<proteinExistence type="predicted"/>
<keyword evidence="2" id="KW-0862">Zinc</keyword>
<reference evidence="9" key="1">
    <citation type="submission" date="2019-06" db="EMBL/GenBank/DDBJ databases">
        <authorList>
            <person name="Broberg M."/>
        </authorList>
    </citation>
    <scope>NUCLEOTIDE SEQUENCE [LARGE SCALE GENOMIC DNA]</scope>
</reference>
<evidence type="ECO:0000313" key="8">
    <source>
        <dbReference type="EMBL" id="CAH0051942.1"/>
    </source>
</evidence>
<feature type="region of interest" description="Disordered" evidence="7">
    <location>
        <begin position="97"/>
        <end position="134"/>
    </location>
</feature>
<dbReference type="GO" id="GO:0046872">
    <property type="term" value="F:metal ion binding"/>
    <property type="evidence" value="ECO:0007669"/>
    <property type="project" value="UniProtKB-KW"/>
</dbReference>
<keyword evidence="6" id="KW-0539">Nucleus</keyword>
<dbReference type="InterPro" id="IPR051615">
    <property type="entry name" value="Transcr_Regulatory_Elem"/>
</dbReference>
<dbReference type="GO" id="GO:0003677">
    <property type="term" value="F:DNA binding"/>
    <property type="evidence" value="ECO:0007669"/>
    <property type="project" value="UniProtKB-KW"/>
</dbReference>
<feature type="compositionally biased region" description="Polar residues" evidence="7">
    <location>
        <begin position="97"/>
        <end position="110"/>
    </location>
</feature>
<evidence type="ECO:0000256" key="3">
    <source>
        <dbReference type="ARBA" id="ARBA00023015"/>
    </source>
</evidence>
<gene>
    <name evidence="8" type="ORF">CSOL1703_00014873</name>
</gene>